<dbReference type="InterPro" id="IPR006527">
    <property type="entry name" value="F-box-assoc_dom_typ1"/>
</dbReference>
<evidence type="ECO:0000313" key="3">
    <source>
        <dbReference type="Proteomes" id="UP000241394"/>
    </source>
</evidence>
<evidence type="ECO:0000313" key="2">
    <source>
        <dbReference type="EMBL" id="PSS05101.1"/>
    </source>
</evidence>
<dbReference type="Pfam" id="PF07734">
    <property type="entry name" value="FBA_1"/>
    <property type="match status" value="1"/>
</dbReference>
<sequence length="207" mass="23283">MLLKLCILYDCYSDDIPEVLVYSMEADLWRKVGVVVPGFIPNRWSINVFVKVSVHWLALKGPRIDYLCDSIMSFNMSDEVFSEIALPIYGNISYDRVHLSVSASGDSLCLCFFHFNDLWEVWLMKDYGVVESCIKQFTIAEAQISMLLNFMDNGDVLLVMESGNLVSCDPGNQQMKDLAICGPPSSFCGVSYTSSLILLDRGDEVLK</sequence>
<dbReference type="InterPro" id="IPR017451">
    <property type="entry name" value="F-box-assoc_interact_dom"/>
</dbReference>
<name>A0A2R6QB32_ACTCC</name>
<comment type="caution">
    <text evidence="2">The sequence shown here is derived from an EMBL/GenBank/DDBJ whole genome shotgun (WGS) entry which is preliminary data.</text>
</comment>
<evidence type="ECO:0000259" key="1">
    <source>
        <dbReference type="Pfam" id="PF07734"/>
    </source>
</evidence>
<proteinExistence type="predicted"/>
<reference evidence="3" key="2">
    <citation type="journal article" date="2018" name="BMC Genomics">
        <title>A manually annotated Actinidia chinensis var. chinensis (kiwifruit) genome highlights the challenges associated with draft genomes and gene prediction in plants.</title>
        <authorList>
            <person name="Pilkington S.M."/>
            <person name="Crowhurst R."/>
            <person name="Hilario E."/>
            <person name="Nardozza S."/>
            <person name="Fraser L."/>
            <person name="Peng Y."/>
            <person name="Gunaseelan K."/>
            <person name="Simpson R."/>
            <person name="Tahir J."/>
            <person name="Deroles S.C."/>
            <person name="Templeton K."/>
            <person name="Luo Z."/>
            <person name="Davy M."/>
            <person name="Cheng C."/>
            <person name="McNeilage M."/>
            <person name="Scaglione D."/>
            <person name="Liu Y."/>
            <person name="Zhang Q."/>
            <person name="Datson P."/>
            <person name="De Silva N."/>
            <person name="Gardiner S.E."/>
            <person name="Bassett H."/>
            <person name="Chagne D."/>
            <person name="McCallum J."/>
            <person name="Dzierzon H."/>
            <person name="Deng C."/>
            <person name="Wang Y.Y."/>
            <person name="Barron L."/>
            <person name="Manako K."/>
            <person name="Bowen J."/>
            <person name="Foster T.M."/>
            <person name="Erridge Z.A."/>
            <person name="Tiffin H."/>
            <person name="Waite C.N."/>
            <person name="Davies K.M."/>
            <person name="Grierson E.P."/>
            <person name="Laing W.A."/>
            <person name="Kirk R."/>
            <person name="Chen X."/>
            <person name="Wood M."/>
            <person name="Montefiori M."/>
            <person name="Brummell D.A."/>
            <person name="Schwinn K.E."/>
            <person name="Catanach A."/>
            <person name="Fullerton C."/>
            <person name="Li D."/>
            <person name="Meiyalaghan S."/>
            <person name="Nieuwenhuizen N."/>
            <person name="Read N."/>
            <person name="Prakash R."/>
            <person name="Hunter D."/>
            <person name="Zhang H."/>
            <person name="McKenzie M."/>
            <person name="Knabel M."/>
            <person name="Harris A."/>
            <person name="Allan A.C."/>
            <person name="Gleave A."/>
            <person name="Chen A."/>
            <person name="Janssen B.J."/>
            <person name="Plunkett B."/>
            <person name="Ampomah-Dwamena C."/>
            <person name="Voogd C."/>
            <person name="Leif D."/>
            <person name="Lafferty D."/>
            <person name="Souleyre E.J.F."/>
            <person name="Varkonyi-Gasic E."/>
            <person name="Gambi F."/>
            <person name="Hanley J."/>
            <person name="Yao J.L."/>
            <person name="Cheung J."/>
            <person name="David K.M."/>
            <person name="Warren B."/>
            <person name="Marsh K."/>
            <person name="Snowden K.C."/>
            <person name="Lin-Wang K."/>
            <person name="Brian L."/>
            <person name="Martinez-Sanchez M."/>
            <person name="Wang M."/>
            <person name="Ileperuma N."/>
            <person name="Macnee N."/>
            <person name="Campin R."/>
            <person name="McAtee P."/>
            <person name="Drummond R.S.M."/>
            <person name="Espley R.V."/>
            <person name="Ireland H.S."/>
            <person name="Wu R."/>
            <person name="Atkinson R.G."/>
            <person name="Karunairetnam S."/>
            <person name="Bulley S."/>
            <person name="Chunkath S."/>
            <person name="Hanley Z."/>
            <person name="Storey R."/>
            <person name="Thrimawithana A.H."/>
            <person name="Thomson S."/>
            <person name="David C."/>
            <person name="Testolin R."/>
            <person name="Huang H."/>
            <person name="Hellens R.P."/>
            <person name="Schaffer R.J."/>
        </authorList>
    </citation>
    <scope>NUCLEOTIDE SEQUENCE [LARGE SCALE GENOMIC DNA]</scope>
    <source>
        <strain evidence="3">cv. Red5</strain>
    </source>
</reference>
<dbReference type="Proteomes" id="UP000241394">
    <property type="component" value="Chromosome LG18"/>
</dbReference>
<keyword evidence="3" id="KW-1185">Reference proteome</keyword>
<gene>
    <name evidence="2" type="ORF">CEY00_Acc15973</name>
</gene>
<dbReference type="AlphaFoldDB" id="A0A2R6QB32"/>
<dbReference type="EMBL" id="NKQK01000018">
    <property type="protein sequence ID" value="PSS05101.1"/>
    <property type="molecule type" value="Genomic_DNA"/>
</dbReference>
<reference evidence="2 3" key="1">
    <citation type="submission" date="2017-07" db="EMBL/GenBank/DDBJ databases">
        <title>An improved, manually edited Actinidia chinensis var. chinensis (kiwifruit) genome highlights the challenges associated with draft genomes and gene prediction in plants.</title>
        <authorList>
            <person name="Pilkington S."/>
            <person name="Crowhurst R."/>
            <person name="Hilario E."/>
            <person name="Nardozza S."/>
            <person name="Fraser L."/>
            <person name="Peng Y."/>
            <person name="Gunaseelan K."/>
            <person name="Simpson R."/>
            <person name="Tahir J."/>
            <person name="Deroles S."/>
            <person name="Templeton K."/>
            <person name="Luo Z."/>
            <person name="Davy M."/>
            <person name="Cheng C."/>
            <person name="Mcneilage M."/>
            <person name="Scaglione D."/>
            <person name="Liu Y."/>
            <person name="Zhang Q."/>
            <person name="Datson P."/>
            <person name="De Silva N."/>
            <person name="Gardiner S."/>
            <person name="Bassett H."/>
            <person name="Chagne D."/>
            <person name="Mccallum J."/>
            <person name="Dzierzon H."/>
            <person name="Deng C."/>
            <person name="Wang Y.-Y."/>
            <person name="Barron N."/>
            <person name="Manako K."/>
            <person name="Bowen J."/>
            <person name="Foster T."/>
            <person name="Erridge Z."/>
            <person name="Tiffin H."/>
            <person name="Waite C."/>
            <person name="Davies K."/>
            <person name="Grierson E."/>
            <person name="Laing W."/>
            <person name="Kirk R."/>
            <person name="Chen X."/>
            <person name="Wood M."/>
            <person name="Montefiori M."/>
            <person name="Brummell D."/>
            <person name="Schwinn K."/>
            <person name="Catanach A."/>
            <person name="Fullerton C."/>
            <person name="Li D."/>
            <person name="Meiyalaghan S."/>
            <person name="Nieuwenhuizen N."/>
            <person name="Read N."/>
            <person name="Prakash R."/>
            <person name="Hunter D."/>
            <person name="Zhang H."/>
            <person name="Mckenzie M."/>
            <person name="Knabel M."/>
            <person name="Harris A."/>
            <person name="Allan A."/>
            <person name="Chen A."/>
            <person name="Janssen B."/>
            <person name="Plunkett B."/>
            <person name="Dwamena C."/>
            <person name="Voogd C."/>
            <person name="Leif D."/>
            <person name="Lafferty D."/>
            <person name="Souleyre E."/>
            <person name="Varkonyi-Gasic E."/>
            <person name="Gambi F."/>
            <person name="Hanley J."/>
            <person name="Yao J.-L."/>
            <person name="Cheung J."/>
            <person name="David K."/>
            <person name="Warren B."/>
            <person name="Marsh K."/>
            <person name="Snowden K."/>
            <person name="Lin-Wang K."/>
            <person name="Brian L."/>
            <person name="Martinez-Sanchez M."/>
            <person name="Wang M."/>
            <person name="Ileperuma N."/>
            <person name="Macnee N."/>
            <person name="Campin R."/>
            <person name="Mcatee P."/>
            <person name="Drummond R."/>
            <person name="Espley R."/>
            <person name="Ireland H."/>
            <person name="Wu R."/>
            <person name="Atkinson R."/>
            <person name="Karunairetnam S."/>
            <person name="Bulley S."/>
            <person name="Chunkath S."/>
            <person name="Hanley Z."/>
            <person name="Storey R."/>
            <person name="Thrimawithana A."/>
            <person name="Thomson S."/>
            <person name="David C."/>
            <person name="Testolin R."/>
        </authorList>
    </citation>
    <scope>NUCLEOTIDE SEQUENCE [LARGE SCALE GENOMIC DNA]</scope>
    <source>
        <strain evidence="3">cv. Red5</strain>
        <tissue evidence="2">Young leaf</tissue>
    </source>
</reference>
<dbReference type="Gramene" id="PSS05101">
    <property type="protein sequence ID" value="PSS05101"/>
    <property type="gene ID" value="CEY00_Acc15973"/>
</dbReference>
<accession>A0A2R6QB32</accession>
<dbReference type="NCBIfam" id="TIGR01640">
    <property type="entry name" value="F_box_assoc_1"/>
    <property type="match status" value="1"/>
</dbReference>
<protein>
    <submittedName>
        <fullName evidence="2">F-box protein isoform 2</fullName>
    </submittedName>
</protein>
<organism evidence="2 3">
    <name type="scientific">Actinidia chinensis var. chinensis</name>
    <name type="common">Chinese soft-hair kiwi</name>
    <dbReference type="NCBI Taxonomy" id="1590841"/>
    <lineage>
        <taxon>Eukaryota</taxon>
        <taxon>Viridiplantae</taxon>
        <taxon>Streptophyta</taxon>
        <taxon>Embryophyta</taxon>
        <taxon>Tracheophyta</taxon>
        <taxon>Spermatophyta</taxon>
        <taxon>Magnoliopsida</taxon>
        <taxon>eudicotyledons</taxon>
        <taxon>Gunneridae</taxon>
        <taxon>Pentapetalae</taxon>
        <taxon>asterids</taxon>
        <taxon>Ericales</taxon>
        <taxon>Actinidiaceae</taxon>
        <taxon>Actinidia</taxon>
    </lineage>
</organism>
<dbReference type="OrthoDB" id="1932945at2759"/>
<feature type="domain" description="F-box associated beta-propeller type 1" evidence="1">
    <location>
        <begin position="8"/>
        <end position="175"/>
    </location>
</feature>